<dbReference type="SMART" id="SM00014">
    <property type="entry name" value="acidPPc"/>
    <property type="match status" value="1"/>
</dbReference>
<evidence type="ECO:0000259" key="2">
    <source>
        <dbReference type="SMART" id="SM00014"/>
    </source>
</evidence>
<dbReference type="AlphaFoldDB" id="A0A223D5B5"/>
<keyword evidence="1" id="KW-0812">Transmembrane</keyword>
<feature type="transmembrane region" description="Helical" evidence="1">
    <location>
        <begin position="155"/>
        <end position="173"/>
    </location>
</feature>
<dbReference type="InterPro" id="IPR036938">
    <property type="entry name" value="PAP2/HPO_sf"/>
</dbReference>
<dbReference type="EMBL" id="CP022657">
    <property type="protein sequence ID" value="ASS76788.1"/>
    <property type="molecule type" value="Genomic_DNA"/>
</dbReference>
<name>A0A223D5B5_9BACL</name>
<dbReference type="Gene3D" id="1.20.144.10">
    <property type="entry name" value="Phosphatidic acid phosphatase type 2/haloperoxidase"/>
    <property type="match status" value="1"/>
</dbReference>
<reference evidence="3 4" key="1">
    <citation type="journal article" date="2015" name="Int. J. Syst. Evol. Microbiol.">
        <title>Tumebacillus algifaecis sp. nov., isolated from decomposing algal scum.</title>
        <authorList>
            <person name="Wu Y.F."/>
            <person name="Zhang B."/>
            <person name="Xing P."/>
            <person name="Wu Q.L."/>
            <person name="Liu S.J."/>
        </authorList>
    </citation>
    <scope>NUCLEOTIDE SEQUENCE [LARGE SCALE GENOMIC DNA]</scope>
    <source>
        <strain evidence="3 4">THMBR28</strain>
    </source>
</reference>
<keyword evidence="1" id="KW-1133">Transmembrane helix</keyword>
<evidence type="ECO:0000256" key="1">
    <source>
        <dbReference type="SAM" id="Phobius"/>
    </source>
</evidence>
<evidence type="ECO:0000313" key="3">
    <source>
        <dbReference type="EMBL" id="ASS76788.1"/>
    </source>
</evidence>
<feature type="transmembrane region" description="Helical" evidence="1">
    <location>
        <begin position="185"/>
        <end position="204"/>
    </location>
</feature>
<keyword evidence="4" id="KW-1185">Reference proteome</keyword>
<dbReference type="SUPFAM" id="SSF48317">
    <property type="entry name" value="Acid phosphatase/Vanadium-dependent haloperoxidase"/>
    <property type="match status" value="1"/>
</dbReference>
<feature type="transmembrane region" description="Helical" evidence="1">
    <location>
        <begin position="241"/>
        <end position="258"/>
    </location>
</feature>
<keyword evidence="1" id="KW-0472">Membrane</keyword>
<feature type="transmembrane region" description="Helical" evidence="1">
    <location>
        <begin position="270"/>
        <end position="289"/>
    </location>
</feature>
<proteinExistence type="predicted"/>
<dbReference type="Proteomes" id="UP000214688">
    <property type="component" value="Chromosome"/>
</dbReference>
<dbReference type="PANTHER" id="PTHR14969">
    <property type="entry name" value="SPHINGOSINE-1-PHOSPHATE PHOSPHOHYDROLASE"/>
    <property type="match status" value="1"/>
</dbReference>
<organism evidence="3 4">
    <name type="scientific">Tumebacillus algifaecis</name>
    <dbReference type="NCBI Taxonomy" id="1214604"/>
    <lineage>
        <taxon>Bacteria</taxon>
        <taxon>Bacillati</taxon>
        <taxon>Bacillota</taxon>
        <taxon>Bacilli</taxon>
        <taxon>Bacillales</taxon>
        <taxon>Alicyclobacillaceae</taxon>
        <taxon>Tumebacillus</taxon>
    </lineage>
</organism>
<gene>
    <name evidence="3" type="ORF">CIG75_18800</name>
</gene>
<dbReference type="InterPro" id="IPR000326">
    <property type="entry name" value="PAP2/HPO"/>
</dbReference>
<accession>A0A223D5B5</accession>
<feature type="domain" description="Phosphatidic acid phosphatase type 2/haloperoxidase" evidence="2">
    <location>
        <begin position="61"/>
        <end position="172"/>
    </location>
</feature>
<feature type="transmembrane region" description="Helical" evidence="1">
    <location>
        <begin position="20"/>
        <end position="41"/>
    </location>
</feature>
<protein>
    <recommendedName>
        <fullName evidence="2">Phosphatidic acid phosphatase type 2/haloperoxidase domain-containing protein</fullName>
    </recommendedName>
</protein>
<feature type="transmembrane region" description="Helical" evidence="1">
    <location>
        <begin position="130"/>
        <end position="149"/>
    </location>
</feature>
<dbReference type="KEGG" id="tab:CIG75_18800"/>
<dbReference type="PANTHER" id="PTHR14969:SF13">
    <property type="entry name" value="AT30094P"/>
    <property type="match status" value="1"/>
</dbReference>
<evidence type="ECO:0000313" key="4">
    <source>
        <dbReference type="Proteomes" id="UP000214688"/>
    </source>
</evidence>
<dbReference type="Pfam" id="PF01569">
    <property type="entry name" value="PAP2"/>
    <property type="match status" value="1"/>
</dbReference>
<sequence length="299" mass="33256">MTSRDSAGRGIRILQKDMLLWIQGFAASWLDTLMIAFSFVGDEEFYVATVPLIYYLISKRAGVRLAIVLAMSTFVNYALKVFFNAPRPIGVEGIRSLYVESAPSMSFPSGHAQGSATYWGYLATQVRKPWFYGLAGFMVLSIMLSRLYLGVHWPIDVAAGLVFGLLFVAGMVWADGRMTERPLSFGVKLALGIALPLLLLLVYHEADGRKMVGFLLGCWSGYVLESHTIRMALPKSIWQRILPSLVGVAILFGLRALLKDVLPLSAPWDLVRYLLVGLTATLAIPWLFVKLRWYPRGTA</sequence>
<feature type="transmembrane region" description="Helical" evidence="1">
    <location>
        <begin position="61"/>
        <end position="79"/>
    </location>
</feature>